<reference evidence="8" key="1">
    <citation type="journal article" date="2020" name="Stud. Mycol.">
        <title>101 Dothideomycetes genomes: a test case for predicting lifestyles and emergence of pathogens.</title>
        <authorList>
            <person name="Haridas S."/>
            <person name="Albert R."/>
            <person name="Binder M."/>
            <person name="Bloem J."/>
            <person name="Labutti K."/>
            <person name="Salamov A."/>
            <person name="Andreopoulos B."/>
            <person name="Baker S."/>
            <person name="Barry K."/>
            <person name="Bills G."/>
            <person name="Bluhm B."/>
            <person name="Cannon C."/>
            <person name="Castanera R."/>
            <person name="Culley D."/>
            <person name="Daum C."/>
            <person name="Ezra D."/>
            <person name="Gonzalez J."/>
            <person name="Henrissat B."/>
            <person name="Kuo A."/>
            <person name="Liang C."/>
            <person name="Lipzen A."/>
            <person name="Lutzoni F."/>
            <person name="Magnuson J."/>
            <person name="Mondo S."/>
            <person name="Nolan M."/>
            <person name="Ohm R."/>
            <person name="Pangilinan J."/>
            <person name="Park H.-J."/>
            <person name="Ramirez L."/>
            <person name="Alfaro M."/>
            <person name="Sun H."/>
            <person name="Tritt A."/>
            <person name="Yoshinaga Y."/>
            <person name="Zwiers L.-H."/>
            <person name="Turgeon B."/>
            <person name="Goodwin S."/>
            <person name="Spatafora J."/>
            <person name="Crous P."/>
            <person name="Grigoriev I."/>
        </authorList>
    </citation>
    <scope>NUCLEOTIDE SEQUENCE</scope>
    <source>
        <strain evidence="8">CBS 627.86</strain>
    </source>
</reference>
<name>A0A6A5ZHQ9_9PLEO</name>
<dbReference type="OrthoDB" id="329835at2759"/>
<feature type="region of interest" description="C-terminal hotdog fold" evidence="5">
    <location>
        <begin position="1093"/>
        <end position="1247"/>
    </location>
</feature>
<evidence type="ECO:0000313" key="8">
    <source>
        <dbReference type="EMBL" id="KAF2118614.1"/>
    </source>
</evidence>
<evidence type="ECO:0000259" key="6">
    <source>
        <dbReference type="PROSITE" id="PS52004"/>
    </source>
</evidence>
<dbReference type="InterPro" id="IPR016036">
    <property type="entry name" value="Malonyl_transacylase_ACP-bd"/>
</dbReference>
<keyword evidence="4" id="KW-0511">Multifunctional enzyme</keyword>
<dbReference type="InterPro" id="IPR049900">
    <property type="entry name" value="PKS_mFAS_DH"/>
</dbReference>
<evidence type="ECO:0000313" key="9">
    <source>
        <dbReference type="Proteomes" id="UP000799770"/>
    </source>
</evidence>
<sequence length="1332" mass="145277">MLPHKDPPERIAIIGIACRLPGANNPDELWKLLAEGKTACSEIPASRYNWRAFHHPNPDTDAAHNQRGGGYIDRDLAALDAAFFNIPVQEANALDPQQRIQLETAYEALENAGIPFDSVRGSKTSVHIATVSRDYDRNSYRDPQDLAKYHLTGCGEAITSGRISYNLDLRGPCMSLDTGCSGSLVGLHLACQGLRSRETDMALVGGTNLLLGPDMTMAMSKLHMLNNDGRCYSFDSRGNGYARSEGVATIVLKRLSDAITAGDPVRAVIRATGVGQDGKTNGIMLPNSQAQEDLMRSLYLDTGLDPSETAYVEAHGTGTVAGDTTEIQSIHNVFCDGVQRTRPLIIGSIKANIGHTESASGLAGLIKAALAIERGLIPPVPDVQDLKKDLDLEQRKMRIPHQLEQWPSPGVRQALINSFGYGGTNAAAIIENYKVAEVVESNGASKSNGVGLRQKVADADVPRLFAVSAKSAKSLNGNIENLKSWLENNQESADLLGQLAFTLNTRRTHLPVRSALMARSRTDLLAAIEDALRKQPERTRTSHHLTFIFTGQGAQWWAMGRELMYTQPVFAASIQASEEILTGLGAPWSLRKELNRDAGTSRIDYSAISQPATTAIQVALVNLLESCSIKPDSVIGHSSGEIAAAYAAGALSHASALRVSYCRGKVLELMRNTSLPRGGMLVATLSESDAKGYIKEVAEGRISVACINSPSSTTISGNVDAIDALEAKLGSKSITCKKLKVDVAYHSHHMEVVEDQYLKVLDGLEVAEIRDNVRFVSSVTGVQKKTSFGIEYWVQNLVSPVRFSEALLTMRSLTQPEIEQSRAKQIFLEIGPHNTLSGPVRQTLATSGIEDTYLPALNRGKDARITFATLVGKLFELGLTVDVAAVNATLHTEHQAKEVIRNLPPYAWDYSNRYWYESRLSKEYRFRKHPYHDLLGLRLIGSTPLEPLWRNILSVDAQPWLQEHIIDGCAILPGSSFLCMAIEAVRQLNEDVGGPVICRFHLKNVTYHKPIRMPDSPNKIELVMSILSSSHRATADRLSEWHTFRITSTSDTMSWNDNCDGFIRLEYEDVTNTHLNNATDIGNRLTTMELNCTQPIDHQLLYEEMRNNGIDYGPNFSSIKSLRIGECQALGKITVPDVAQSMPSRFVQPHIIHPAMFDALMHIVLPLYTRHCSSGPVMLVSIDEVSIAANIVTDPGSQLTVCCALSPLGPLSGTAEVTAFQSVGAVLPPAVVLRGEKFRGIGTAKSSTPKTFRRQKFHELHRPLKLTLTTPGVLSSLCFTEYEAAESQLNPDEVEIQAFAFAVDDVNVDTILGSDLTSSVIGDSAGIITAVG</sequence>
<dbReference type="EMBL" id="ML977317">
    <property type="protein sequence ID" value="KAF2118614.1"/>
    <property type="molecule type" value="Genomic_DNA"/>
</dbReference>
<dbReference type="CDD" id="cd00833">
    <property type="entry name" value="PKS"/>
    <property type="match status" value="1"/>
</dbReference>
<dbReference type="GO" id="GO:0006633">
    <property type="term" value="P:fatty acid biosynthetic process"/>
    <property type="evidence" value="ECO:0007669"/>
    <property type="project" value="TreeGrafter"/>
</dbReference>
<dbReference type="InterPro" id="IPR014030">
    <property type="entry name" value="Ketoacyl_synth_N"/>
</dbReference>
<dbReference type="Pfam" id="PF21089">
    <property type="entry name" value="PKS_DH_N"/>
    <property type="match status" value="1"/>
</dbReference>
<evidence type="ECO:0000256" key="4">
    <source>
        <dbReference type="ARBA" id="ARBA00023268"/>
    </source>
</evidence>
<dbReference type="GO" id="GO:0044550">
    <property type="term" value="P:secondary metabolite biosynthetic process"/>
    <property type="evidence" value="ECO:0007669"/>
    <property type="project" value="UniProtKB-ARBA"/>
</dbReference>
<dbReference type="SMART" id="SM00825">
    <property type="entry name" value="PKS_KS"/>
    <property type="match status" value="1"/>
</dbReference>
<evidence type="ECO:0000256" key="1">
    <source>
        <dbReference type="ARBA" id="ARBA00022450"/>
    </source>
</evidence>
<dbReference type="InterPro" id="IPR042104">
    <property type="entry name" value="PKS_dehydratase_sf"/>
</dbReference>
<evidence type="ECO:0000256" key="2">
    <source>
        <dbReference type="ARBA" id="ARBA00022553"/>
    </source>
</evidence>
<dbReference type="Pfam" id="PF00698">
    <property type="entry name" value="Acyl_transf_1"/>
    <property type="match status" value="1"/>
</dbReference>
<dbReference type="Pfam" id="PF00109">
    <property type="entry name" value="ketoacyl-synt"/>
    <property type="match status" value="1"/>
</dbReference>
<dbReference type="FunFam" id="3.40.366.10:FF:000002">
    <property type="entry name" value="Probable polyketide synthase 2"/>
    <property type="match status" value="1"/>
</dbReference>
<dbReference type="InterPro" id="IPR020807">
    <property type="entry name" value="PKS_DH"/>
</dbReference>
<protein>
    <recommendedName>
        <fullName evidence="10">Ketoacyl-synt-domain-containing protein</fullName>
    </recommendedName>
</protein>
<dbReference type="InterPro" id="IPR001227">
    <property type="entry name" value="Ac_transferase_dom_sf"/>
</dbReference>
<dbReference type="SUPFAM" id="SSF55048">
    <property type="entry name" value="Probable ACP-binding domain of malonyl-CoA ACP transacylase"/>
    <property type="match status" value="1"/>
</dbReference>
<dbReference type="InterPro" id="IPR014043">
    <property type="entry name" value="Acyl_transferase_dom"/>
</dbReference>
<keyword evidence="2" id="KW-0597">Phosphoprotein</keyword>
<dbReference type="SUPFAM" id="SSF52151">
    <property type="entry name" value="FabD/lysophospholipase-like"/>
    <property type="match status" value="1"/>
</dbReference>
<dbReference type="Pfam" id="PF14765">
    <property type="entry name" value="PS-DH"/>
    <property type="match status" value="1"/>
</dbReference>
<keyword evidence="3" id="KW-0808">Transferase</keyword>
<evidence type="ECO:0000256" key="3">
    <source>
        <dbReference type="ARBA" id="ARBA00022679"/>
    </source>
</evidence>
<dbReference type="SUPFAM" id="SSF53901">
    <property type="entry name" value="Thiolase-like"/>
    <property type="match status" value="1"/>
</dbReference>
<feature type="non-terminal residue" evidence="8">
    <location>
        <position position="1332"/>
    </location>
</feature>
<dbReference type="Pfam" id="PF22621">
    <property type="entry name" value="CurL-like_PKS_C"/>
    <property type="match status" value="1"/>
</dbReference>
<dbReference type="InterPro" id="IPR016035">
    <property type="entry name" value="Acyl_Trfase/lysoPLipase"/>
</dbReference>
<dbReference type="InterPro" id="IPR016039">
    <property type="entry name" value="Thiolase-like"/>
</dbReference>
<dbReference type="GO" id="GO:0004312">
    <property type="term" value="F:fatty acid synthase activity"/>
    <property type="evidence" value="ECO:0007669"/>
    <property type="project" value="TreeGrafter"/>
</dbReference>
<keyword evidence="9" id="KW-1185">Reference proteome</keyword>
<feature type="active site" description="Proton donor; for dehydratase activity" evidence="5">
    <location>
        <position position="1158"/>
    </location>
</feature>
<feature type="domain" description="PKS/mFAS DH" evidence="7">
    <location>
        <begin position="932"/>
        <end position="1247"/>
    </location>
</feature>
<dbReference type="PANTHER" id="PTHR43775:SF22">
    <property type="entry name" value="SYNTHASE, PUTATIVE (JCVI)-RELATED"/>
    <property type="match status" value="1"/>
</dbReference>
<dbReference type="Proteomes" id="UP000799770">
    <property type="component" value="Unassembled WGS sequence"/>
</dbReference>
<dbReference type="InterPro" id="IPR014031">
    <property type="entry name" value="Ketoacyl_synth_C"/>
</dbReference>
<dbReference type="SMART" id="SM00827">
    <property type="entry name" value="PKS_AT"/>
    <property type="match status" value="1"/>
</dbReference>
<evidence type="ECO:0000259" key="7">
    <source>
        <dbReference type="PROSITE" id="PS52019"/>
    </source>
</evidence>
<dbReference type="InterPro" id="IPR049552">
    <property type="entry name" value="PKS_DH_N"/>
</dbReference>
<dbReference type="Pfam" id="PF02801">
    <property type="entry name" value="Ketoacyl-synt_C"/>
    <property type="match status" value="1"/>
</dbReference>
<accession>A0A6A5ZHQ9</accession>
<dbReference type="Gene3D" id="3.40.47.10">
    <property type="match status" value="1"/>
</dbReference>
<dbReference type="Gene3D" id="3.40.366.10">
    <property type="entry name" value="Malonyl-Coenzyme A Acyl Carrier Protein, domain 2"/>
    <property type="match status" value="1"/>
</dbReference>
<dbReference type="PANTHER" id="PTHR43775">
    <property type="entry name" value="FATTY ACID SYNTHASE"/>
    <property type="match status" value="1"/>
</dbReference>
<dbReference type="PROSITE" id="PS52019">
    <property type="entry name" value="PKS_MFAS_DH"/>
    <property type="match status" value="1"/>
</dbReference>
<dbReference type="PROSITE" id="PS52004">
    <property type="entry name" value="KS3_2"/>
    <property type="match status" value="1"/>
</dbReference>
<dbReference type="Gene3D" id="3.30.70.3290">
    <property type="match status" value="1"/>
</dbReference>
<evidence type="ECO:0008006" key="10">
    <source>
        <dbReference type="Google" id="ProtNLM"/>
    </source>
</evidence>
<dbReference type="Gene3D" id="3.10.129.110">
    <property type="entry name" value="Polyketide synthase dehydratase"/>
    <property type="match status" value="1"/>
</dbReference>
<gene>
    <name evidence="8" type="ORF">BDV96DRAFT_679156</name>
</gene>
<dbReference type="InterPro" id="IPR049551">
    <property type="entry name" value="PKS_DH_C"/>
</dbReference>
<feature type="domain" description="Ketosynthase family 3 (KS3)" evidence="6">
    <location>
        <begin position="8"/>
        <end position="432"/>
    </location>
</feature>
<proteinExistence type="predicted"/>
<feature type="active site" description="Proton acceptor; for dehydratase activity" evidence="5">
    <location>
        <position position="964"/>
    </location>
</feature>
<evidence type="ECO:0000256" key="5">
    <source>
        <dbReference type="PROSITE-ProRule" id="PRU01363"/>
    </source>
</evidence>
<dbReference type="InterPro" id="IPR020841">
    <property type="entry name" value="PKS_Beta-ketoAc_synthase_dom"/>
</dbReference>
<keyword evidence="1" id="KW-0596">Phosphopantetheine</keyword>
<organism evidence="8 9">
    <name type="scientific">Lophiotrema nucula</name>
    <dbReference type="NCBI Taxonomy" id="690887"/>
    <lineage>
        <taxon>Eukaryota</taxon>
        <taxon>Fungi</taxon>
        <taxon>Dikarya</taxon>
        <taxon>Ascomycota</taxon>
        <taxon>Pezizomycotina</taxon>
        <taxon>Dothideomycetes</taxon>
        <taxon>Pleosporomycetidae</taxon>
        <taxon>Pleosporales</taxon>
        <taxon>Lophiotremataceae</taxon>
        <taxon>Lophiotrema</taxon>
    </lineage>
</organism>
<dbReference type="InterPro" id="IPR050091">
    <property type="entry name" value="PKS_NRPS_Biosynth_Enz"/>
</dbReference>
<feature type="region of interest" description="N-terminal hotdog fold" evidence="5">
    <location>
        <begin position="932"/>
        <end position="1070"/>
    </location>
</feature>
<dbReference type="SMART" id="SM00826">
    <property type="entry name" value="PKS_DH"/>
    <property type="match status" value="1"/>
</dbReference>